<evidence type="ECO:0000256" key="2">
    <source>
        <dbReference type="ARBA" id="ARBA00022692"/>
    </source>
</evidence>
<dbReference type="GeneTree" id="ENSGT01150000286907"/>
<evidence type="ECO:0000256" key="1">
    <source>
        <dbReference type="ARBA" id="ARBA00004479"/>
    </source>
</evidence>
<dbReference type="InterPro" id="IPR013106">
    <property type="entry name" value="Ig_V-set"/>
</dbReference>
<evidence type="ECO:0000256" key="4">
    <source>
        <dbReference type="ARBA" id="ARBA00022734"/>
    </source>
</evidence>
<dbReference type="Gene3D" id="2.60.40.10">
    <property type="entry name" value="Immunoglobulins"/>
    <property type="match status" value="2"/>
</dbReference>
<comment type="similarity">
    <text evidence="11">Belongs to the immunoglobulin superfamily. SIGLEC (sialic acid binding Ig-like lectin) family.</text>
</comment>
<evidence type="ECO:0000313" key="14">
    <source>
        <dbReference type="Proteomes" id="UP000002281"/>
    </source>
</evidence>
<dbReference type="AlphaFoldDB" id="A0A9L0S135"/>
<keyword evidence="7" id="KW-0472">Membrane</keyword>
<dbReference type="CDD" id="cd05712">
    <property type="entry name" value="IgV_CD33"/>
    <property type="match status" value="1"/>
</dbReference>
<dbReference type="InterPro" id="IPR051036">
    <property type="entry name" value="SIGLEC"/>
</dbReference>
<dbReference type="InterPro" id="IPR036179">
    <property type="entry name" value="Ig-like_dom_sf"/>
</dbReference>
<reference evidence="13" key="2">
    <citation type="submission" date="2025-08" db="UniProtKB">
        <authorList>
            <consortium name="Ensembl"/>
        </authorList>
    </citation>
    <scope>IDENTIFICATION</scope>
    <source>
        <strain evidence="13">Thoroughbred</strain>
    </source>
</reference>
<dbReference type="Proteomes" id="UP000002281">
    <property type="component" value="Chromosome 10"/>
</dbReference>
<dbReference type="Ensembl" id="ENSECAT00000084732.1">
    <property type="protein sequence ID" value="ENSECAP00000068617.1"/>
    <property type="gene ID" value="ENSECAG00000019659.3"/>
</dbReference>
<reference evidence="13" key="3">
    <citation type="submission" date="2025-09" db="UniProtKB">
        <authorList>
            <consortium name="Ensembl"/>
        </authorList>
    </citation>
    <scope>IDENTIFICATION</scope>
    <source>
        <strain evidence="13">Thoroughbred</strain>
    </source>
</reference>
<keyword evidence="10" id="KW-0393">Immunoglobulin domain</keyword>
<name>A0A9L0S135_HORSE</name>
<keyword evidence="6" id="KW-1133">Transmembrane helix</keyword>
<evidence type="ECO:0000256" key="11">
    <source>
        <dbReference type="ARBA" id="ARBA00038361"/>
    </source>
</evidence>
<evidence type="ECO:0000256" key="6">
    <source>
        <dbReference type="ARBA" id="ARBA00022989"/>
    </source>
</evidence>
<evidence type="ECO:0000256" key="9">
    <source>
        <dbReference type="ARBA" id="ARBA00023180"/>
    </source>
</evidence>
<evidence type="ECO:0000256" key="5">
    <source>
        <dbReference type="ARBA" id="ARBA00022889"/>
    </source>
</evidence>
<dbReference type="GO" id="GO:0007155">
    <property type="term" value="P:cell adhesion"/>
    <property type="evidence" value="ECO:0000318"/>
    <property type="project" value="GO_Central"/>
</dbReference>
<dbReference type="InterPro" id="IPR003599">
    <property type="entry name" value="Ig_sub"/>
</dbReference>
<dbReference type="SUPFAM" id="SSF48726">
    <property type="entry name" value="Immunoglobulin"/>
    <property type="match status" value="2"/>
</dbReference>
<keyword evidence="8" id="KW-1015">Disulfide bond</keyword>
<dbReference type="PROSITE" id="PS50835">
    <property type="entry name" value="IG_LIKE"/>
    <property type="match status" value="1"/>
</dbReference>
<reference evidence="13 14" key="1">
    <citation type="journal article" date="2009" name="Science">
        <title>Genome sequence, comparative analysis, and population genetics of the domestic horse.</title>
        <authorList>
            <consortium name="Broad Institute Genome Sequencing Platform"/>
            <consortium name="Broad Institute Whole Genome Assembly Team"/>
            <person name="Wade C.M."/>
            <person name="Giulotto E."/>
            <person name="Sigurdsson S."/>
            <person name="Zoli M."/>
            <person name="Gnerre S."/>
            <person name="Imsland F."/>
            <person name="Lear T.L."/>
            <person name="Adelson D.L."/>
            <person name="Bailey E."/>
            <person name="Bellone R.R."/>
            <person name="Bloecker H."/>
            <person name="Distl O."/>
            <person name="Edgar R.C."/>
            <person name="Garber M."/>
            <person name="Leeb T."/>
            <person name="Mauceli E."/>
            <person name="MacLeod J.N."/>
            <person name="Penedo M.C.T."/>
            <person name="Raison J.M."/>
            <person name="Sharpe T."/>
            <person name="Vogel J."/>
            <person name="Andersson L."/>
            <person name="Antczak D.F."/>
            <person name="Biagi T."/>
            <person name="Binns M.M."/>
            <person name="Chowdhary B.P."/>
            <person name="Coleman S.J."/>
            <person name="Della Valle G."/>
            <person name="Fryc S."/>
            <person name="Guerin G."/>
            <person name="Hasegawa T."/>
            <person name="Hill E.W."/>
            <person name="Jurka J."/>
            <person name="Kiialainen A."/>
            <person name="Lindgren G."/>
            <person name="Liu J."/>
            <person name="Magnani E."/>
            <person name="Mickelson J.R."/>
            <person name="Murray J."/>
            <person name="Nergadze S.G."/>
            <person name="Onofrio R."/>
            <person name="Pedroni S."/>
            <person name="Piras M.F."/>
            <person name="Raudsepp T."/>
            <person name="Rocchi M."/>
            <person name="Roeed K.H."/>
            <person name="Ryder O.A."/>
            <person name="Searle S."/>
            <person name="Skow L."/>
            <person name="Swinburne J.E."/>
            <person name="Syvaenen A.C."/>
            <person name="Tozaki T."/>
            <person name="Valberg S.J."/>
            <person name="Vaudin M."/>
            <person name="White J.R."/>
            <person name="Zody M.C."/>
            <person name="Lander E.S."/>
            <person name="Lindblad-Toh K."/>
        </authorList>
    </citation>
    <scope>NUCLEOTIDE SEQUENCE [LARGE SCALE GENOMIC DNA]</scope>
    <source>
        <strain evidence="13 14">Thoroughbred</strain>
    </source>
</reference>
<evidence type="ECO:0000313" key="13">
    <source>
        <dbReference type="Ensembl" id="ENSECAP00000068617.1"/>
    </source>
</evidence>
<dbReference type="FunFam" id="2.60.40.10:FF:000912">
    <property type="entry name" value="Myeloid cell surface antigen CD33"/>
    <property type="match status" value="1"/>
</dbReference>
<evidence type="ECO:0000256" key="3">
    <source>
        <dbReference type="ARBA" id="ARBA00022729"/>
    </source>
</evidence>
<evidence type="ECO:0000256" key="10">
    <source>
        <dbReference type="ARBA" id="ARBA00023319"/>
    </source>
</evidence>
<keyword evidence="2" id="KW-0812">Transmembrane</keyword>
<feature type="domain" description="Ig-like" evidence="12">
    <location>
        <begin position="149"/>
        <end position="232"/>
    </location>
</feature>
<dbReference type="Pfam" id="PF07686">
    <property type="entry name" value="V-set"/>
    <property type="match status" value="1"/>
</dbReference>
<evidence type="ECO:0000256" key="8">
    <source>
        <dbReference type="ARBA" id="ARBA00023157"/>
    </source>
</evidence>
<accession>A0A9L0S135</accession>
<dbReference type="PANTHER" id="PTHR12035">
    <property type="entry name" value="SIALIC ACID BINDING IMMUNOGLOBULIN-LIKE LECTIN"/>
    <property type="match status" value="1"/>
</dbReference>
<sequence length="316" mass="35123">TQICLFILSKDIFLKGSQAQHGRFWLQVQGSATVQEGLCVRVPCTIFYPQVNDSNTDPVYGYWFREGASPHQEAPVATNNPDREVQEETQGRFHLLGNPQIYDCSLDIKDTRRSDSGTYFFRVERGSFLRYNYRQNQLSVHVTALTETPDIYIQETLEAGHPKNITCTVPWACERGTPPTFSWMGVALTSMGSKTPHSSVLTLTPEPQDHGTNLTCQVTFPGAGVSTERTVQLNVSCECQTRMARSLRAITMGEGEAEPVIVGAGCWVLQAGSGEEGKRTSNSTHFLFLKFWGKRPITHLPAFEKGTTCLSVLMCS</sequence>
<proteinExistence type="inferred from homology"/>
<organism evidence="13 14">
    <name type="scientific">Equus caballus</name>
    <name type="common">Horse</name>
    <dbReference type="NCBI Taxonomy" id="9796"/>
    <lineage>
        <taxon>Eukaryota</taxon>
        <taxon>Metazoa</taxon>
        <taxon>Chordata</taxon>
        <taxon>Craniata</taxon>
        <taxon>Vertebrata</taxon>
        <taxon>Euteleostomi</taxon>
        <taxon>Mammalia</taxon>
        <taxon>Eutheria</taxon>
        <taxon>Laurasiatheria</taxon>
        <taxon>Perissodactyla</taxon>
        <taxon>Equidae</taxon>
        <taxon>Equus</taxon>
    </lineage>
</organism>
<dbReference type="SMART" id="SM00409">
    <property type="entry name" value="IG"/>
    <property type="match status" value="2"/>
</dbReference>
<keyword evidence="3" id="KW-0732">Signal</keyword>
<keyword evidence="5" id="KW-0130">Cell adhesion</keyword>
<dbReference type="GO" id="GO:0030246">
    <property type="term" value="F:carbohydrate binding"/>
    <property type="evidence" value="ECO:0007669"/>
    <property type="project" value="UniProtKB-KW"/>
</dbReference>
<keyword evidence="9" id="KW-0325">Glycoprotein</keyword>
<evidence type="ECO:0000259" key="12">
    <source>
        <dbReference type="PROSITE" id="PS50835"/>
    </source>
</evidence>
<dbReference type="GO" id="GO:0005886">
    <property type="term" value="C:plasma membrane"/>
    <property type="evidence" value="ECO:0000318"/>
    <property type="project" value="GO_Central"/>
</dbReference>
<dbReference type="PANTHER" id="PTHR12035:SF123">
    <property type="entry name" value="IG-LIKE DOMAIN-CONTAINING PROTEIN"/>
    <property type="match status" value="1"/>
</dbReference>
<comment type="subcellular location">
    <subcellularLocation>
        <location evidence="1">Membrane</location>
        <topology evidence="1">Single-pass type I membrane protein</topology>
    </subcellularLocation>
</comment>
<evidence type="ECO:0000256" key="7">
    <source>
        <dbReference type="ARBA" id="ARBA00023136"/>
    </source>
</evidence>
<dbReference type="FunFam" id="2.60.40.10:FF:000829">
    <property type="entry name" value="Sialic acid-binding Ig-like lectin 8"/>
    <property type="match status" value="1"/>
</dbReference>
<protein>
    <recommendedName>
        <fullName evidence="12">Ig-like domain-containing protein</fullName>
    </recommendedName>
</protein>
<dbReference type="InterPro" id="IPR007110">
    <property type="entry name" value="Ig-like_dom"/>
</dbReference>
<dbReference type="InterPro" id="IPR013783">
    <property type="entry name" value="Ig-like_fold"/>
</dbReference>
<dbReference type="GO" id="GO:0033691">
    <property type="term" value="F:sialic acid binding"/>
    <property type="evidence" value="ECO:0000318"/>
    <property type="project" value="GO_Central"/>
</dbReference>
<keyword evidence="4" id="KW-0430">Lectin</keyword>
<keyword evidence="14" id="KW-1185">Reference proteome</keyword>